<dbReference type="Proteomes" id="UP001165079">
    <property type="component" value="Unassembled WGS sequence"/>
</dbReference>
<dbReference type="RefSeq" id="WP_285661870.1">
    <property type="nucleotide sequence ID" value="NZ_BSTX01000001.1"/>
</dbReference>
<sequence length="78" mass="7953">MAKFHIANLTSTGPLAFGDNASITSDGEVTASGEGATVRVGKYELKARAGETVALRPDGTGYRRLADGSVKAVIDGQG</sequence>
<keyword evidence="2" id="KW-1185">Reference proteome</keyword>
<evidence type="ECO:0000313" key="2">
    <source>
        <dbReference type="Proteomes" id="UP001165079"/>
    </source>
</evidence>
<organism evidence="1 2">
    <name type="scientific">Actinorhabdospora filicis</name>
    <dbReference type="NCBI Taxonomy" id="1785913"/>
    <lineage>
        <taxon>Bacteria</taxon>
        <taxon>Bacillati</taxon>
        <taxon>Actinomycetota</taxon>
        <taxon>Actinomycetes</taxon>
        <taxon>Micromonosporales</taxon>
        <taxon>Micromonosporaceae</taxon>
        <taxon>Actinorhabdospora</taxon>
    </lineage>
</organism>
<name>A0A9W6SLB8_9ACTN</name>
<evidence type="ECO:0000313" key="1">
    <source>
        <dbReference type="EMBL" id="GLZ76706.1"/>
    </source>
</evidence>
<gene>
    <name evidence="1" type="ORF">Afil01_15130</name>
</gene>
<reference evidence="1" key="1">
    <citation type="submission" date="2023-03" db="EMBL/GenBank/DDBJ databases">
        <title>Actinorhabdospora filicis NBRC 111898.</title>
        <authorList>
            <person name="Ichikawa N."/>
            <person name="Sato H."/>
            <person name="Tonouchi N."/>
        </authorList>
    </citation>
    <scope>NUCLEOTIDE SEQUENCE</scope>
    <source>
        <strain evidence="1">NBRC 111898</strain>
    </source>
</reference>
<protein>
    <submittedName>
        <fullName evidence="1">Uncharacterized protein</fullName>
    </submittedName>
</protein>
<proteinExistence type="predicted"/>
<dbReference type="AlphaFoldDB" id="A0A9W6SLB8"/>
<accession>A0A9W6SLB8</accession>
<dbReference type="EMBL" id="BSTX01000001">
    <property type="protein sequence ID" value="GLZ76706.1"/>
    <property type="molecule type" value="Genomic_DNA"/>
</dbReference>
<comment type="caution">
    <text evidence="1">The sequence shown here is derived from an EMBL/GenBank/DDBJ whole genome shotgun (WGS) entry which is preliminary data.</text>
</comment>